<feature type="transmembrane region" description="Helical" evidence="7">
    <location>
        <begin position="101"/>
        <end position="121"/>
    </location>
</feature>
<dbReference type="AlphaFoldDB" id="A0A386WEM6"/>
<evidence type="ECO:0000256" key="5">
    <source>
        <dbReference type="ARBA" id="ARBA00023136"/>
    </source>
</evidence>
<keyword evidence="4 7" id="KW-1133">Transmembrane helix</keyword>
<evidence type="ECO:0000256" key="7">
    <source>
        <dbReference type="SAM" id="Phobius"/>
    </source>
</evidence>
<feature type="transmembrane region" description="Helical" evidence="7">
    <location>
        <begin position="77"/>
        <end position="95"/>
    </location>
</feature>
<evidence type="ECO:0000256" key="2">
    <source>
        <dbReference type="ARBA" id="ARBA00022475"/>
    </source>
</evidence>
<keyword evidence="3 7" id="KW-0812">Transmembrane</keyword>
<protein>
    <recommendedName>
        <fullName evidence="10">Branched-chain amino acid ABC transporter permease</fullName>
    </recommendedName>
</protein>
<gene>
    <name evidence="8" type="ORF">CSH63_05200</name>
</gene>
<feature type="transmembrane region" description="Helical" evidence="7">
    <location>
        <begin position="262"/>
        <end position="287"/>
    </location>
</feature>
<feature type="transmembrane region" description="Helical" evidence="7">
    <location>
        <begin position="175"/>
        <end position="195"/>
    </location>
</feature>
<dbReference type="Pfam" id="PF02653">
    <property type="entry name" value="BPD_transp_2"/>
    <property type="match status" value="1"/>
</dbReference>
<dbReference type="Proteomes" id="UP000267804">
    <property type="component" value="Chromosome"/>
</dbReference>
<dbReference type="PANTHER" id="PTHR30482">
    <property type="entry name" value="HIGH-AFFINITY BRANCHED-CHAIN AMINO ACID TRANSPORT SYSTEM PERMEASE"/>
    <property type="match status" value="1"/>
</dbReference>
<reference evidence="8 9" key="1">
    <citation type="submission" date="2017-10" db="EMBL/GenBank/DDBJ databases">
        <title>Integration of genomic and chemical information greatly accelerates assignment of the full stereostructure of myelolactone, a potent inhibitor of myeloma from a marine-derived Micromonospora.</title>
        <authorList>
            <person name="Kim M.C."/>
            <person name="Machado H."/>
            <person name="Jensen P.R."/>
            <person name="Fenical W."/>
        </authorList>
    </citation>
    <scope>NUCLEOTIDE SEQUENCE [LARGE SCALE GENOMIC DNA]</scope>
    <source>
        <strain evidence="8 9">CNY-010</strain>
    </source>
</reference>
<feature type="transmembrane region" description="Helical" evidence="7">
    <location>
        <begin position="299"/>
        <end position="316"/>
    </location>
</feature>
<dbReference type="GO" id="GO:0005886">
    <property type="term" value="C:plasma membrane"/>
    <property type="evidence" value="ECO:0007669"/>
    <property type="project" value="UniProtKB-SubCell"/>
</dbReference>
<evidence type="ECO:0000256" key="1">
    <source>
        <dbReference type="ARBA" id="ARBA00004651"/>
    </source>
</evidence>
<evidence type="ECO:0000313" key="9">
    <source>
        <dbReference type="Proteomes" id="UP000267804"/>
    </source>
</evidence>
<feature type="transmembrane region" description="Helical" evidence="7">
    <location>
        <begin position="128"/>
        <end position="146"/>
    </location>
</feature>
<dbReference type="EMBL" id="CP024087">
    <property type="protein sequence ID" value="AYF26856.1"/>
    <property type="molecule type" value="Genomic_DNA"/>
</dbReference>
<evidence type="ECO:0000256" key="6">
    <source>
        <dbReference type="SAM" id="MobiDB-lite"/>
    </source>
</evidence>
<feature type="region of interest" description="Disordered" evidence="6">
    <location>
        <begin position="1"/>
        <end position="21"/>
    </location>
</feature>
<dbReference type="InterPro" id="IPR001851">
    <property type="entry name" value="ABC_transp_permease"/>
</dbReference>
<feature type="compositionally biased region" description="Basic and acidic residues" evidence="6">
    <location>
        <begin position="9"/>
        <end position="21"/>
    </location>
</feature>
<name>A0A386WEM6_9ACTN</name>
<evidence type="ECO:0000313" key="8">
    <source>
        <dbReference type="EMBL" id="AYF26856.1"/>
    </source>
</evidence>
<sequence>MTSAILKRPRGEAKSPHGREGWQSRRLMTRVVAFIAIAAVPPLLFDDYWVFMAAQVLAFAIATMGLDVLYGRTGQMSLAHASFMGVGAYTTYLVGSFGHGPIVQLSAVAAVSLITALVVAVPTLRLSGLRLALVTLAFGELLTWWIRNTADLTGGTQGVSVDPLVIGRLDSSQPLHAYLIALVPAVVATALAAHLGRTQLGRRMLAVRDTELAAESVGVAVARTKITAFLISAVYAGVAGWLYAAITGFISPPDFDLFASVYLFVAVVIGGAGTVIGAWLGAAYIVLVPELFTLAGQPNLYPIVGGALLAIVALAVPDGIVGLGRGAWRRFKGVRDPQEGVR</sequence>
<feature type="transmembrane region" description="Helical" evidence="7">
    <location>
        <begin position="228"/>
        <end position="250"/>
    </location>
</feature>
<evidence type="ECO:0000256" key="3">
    <source>
        <dbReference type="ARBA" id="ARBA00022692"/>
    </source>
</evidence>
<dbReference type="PANTHER" id="PTHR30482:SF20">
    <property type="entry name" value="HIGH-AFFINITY BRANCHED-CHAIN AMINO ACID TRANSPORT SYSTEM PERMEASE PROTEIN LIVM"/>
    <property type="match status" value="1"/>
</dbReference>
<accession>A0A386WEM6</accession>
<dbReference type="CDD" id="cd06581">
    <property type="entry name" value="TM_PBP1_LivM_like"/>
    <property type="match status" value="1"/>
</dbReference>
<comment type="subcellular location">
    <subcellularLocation>
        <location evidence="1">Cell membrane</location>
        <topology evidence="1">Multi-pass membrane protein</topology>
    </subcellularLocation>
</comment>
<dbReference type="KEGG" id="mtua:CSH63_05200"/>
<feature type="transmembrane region" description="Helical" evidence="7">
    <location>
        <begin position="27"/>
        <end position="45"/>
    </location>
</feature>
<keyword evidence="2" id="KW-1003">Cell membrane</keyword>
<dbReference type="GO" id="GO:0015658">
    <property type="term" value="F:branched-chain amino acid transmembrane transporter activity"/>
    <property type="evidence" value="ECO:0007669"/>
    <property type="project" value="InterPro"/>
</dbReference>
<dbReference type="InterPro" id="IPR043428">
    <property type="entry name" value="LivM-like"/>
</dbReference>
<evidence type="ECO:0000256" key="4">
    <source>
        <dbReference type="ARBA" id="ARBA00022989"/>
    </source>
</evidence>
<organism evidence="8 9">
    <name type="scientific">Micromonospora tulbaghiae</name>
    <dbReference type="NCBI Taxonomy" id="479978"/>
    <lineage>
        <taxon>Bacteria</taxon>
        <taxon>Bacillati</taxon>
        <taxon>Actinomycetota</taxon>
        <taxon>Actinomycetes</taxon>
        <taxon>Micromonosporales</taxon>
        <taxon>Micromonosporaceae</taxon>
        <taxon>Micromonospora</taxon>
    </lineage>
</organism>
<feature type="transmembrane region" description="Helical" evidence="7">
    <location>
        <begin position="51"/>
        <end position="70"/>
    </location>
</feature>
<proteinExistence type="predicted"/>
<keyword evidence="5 7" id="KW-0472">Membrane</keyword>
<evidence type="ECO:0008006" key="10">
    <source>
        <dbReference type="Google" id="ProtNLM"/>
    </source>
</evidence>